<evidence type="ECO:0000256" key="5">
    <source>
        <dbReference type="ARBA" id="ARBA00022842"/>
    </source>
</evidence>
<dbReference type="Gene3D" id="3.40.50.880">
    <property type="match status" value="1"/>
</dbReference>
<accession>A0A843AF10</accession>
<dbReference type="RefSeq" id="WP_278522167.1">
    <property type="nucleotide sequence ID" value="NZ_JADIIN010000022.1"/>
</dbReference>
<dbReference type="NCBIfam" id="NF004921">
    <property type="entry name" value="PRK06278.1"/>
    <property type="match status" value="1"/>
</dbReference>
<evidence type="ECO:0000256" key="2">
    <source>
        <dbReference type="ARBA" id="ARBA00022598"/>
    </source>
</evidence>
<comment type="caution">
    <text evidence="9">The sequence shown here is derived from an EMBL/GenBank/DDBJ whole genome shotgun (WGS) entry which is preliminary data.</text>
</comment>
<dbReference type="Gene3D" id="3.40.50.300">
    <property type="entry name" value="P-loop containing nucleotide triphosphate hydrolases"/>
    <property type="match status" value="2"/>
</dbReference>
<dbReference type="InterPro" id="IPR011698">
    <property type="entry name" value="GATase_3"/>
</dbReference>
<keyword evidence="6" id="KW-0315">Glutamine amidotransferase</keyword>
<dbReference type="InterPro" id="IPR029062">
    <property type="entry name" value="Class_I_gatase-like"/>
</dbReference>
<dbReference type="InterPro" id="IPR004484">
    <property type="entry name" value="CbiA/CobB_synth"/>
</dbReference>
<evidence type="ECO:0000313" key="9">
    <source>
        <dbReference type="EMBL" id="MBF4468361.1"/>
    </source>
</evidence>
<feature type="domain" description="CobB/CobQ-like glutamine amidotransferase" evidence="8">
    <location>
        <begin position="40"/>
        <end position="223"/>
    </location>
</feature>
<evidence type="ECO:0000256" key="4">
    <source>
        <dbReference type="ARBA" id="ARBA00022840"/>
    </source>
</evidence>
<sequence>MMKIGLVYVKGALPGFEDFGNLPTDIVKSNGLIKDSNALKASEELDAIIIPGGSLLESNSVSTDLANEITKMAYDEKPVIGICSGFQLLANETDVGRKSPCPIIKKGLGLLDVNFSPLISNDRINAVVSDNNNSFFIKNISPSDFITGFHCHTYGKIEIVDEKDDNSSKDANTIKNNFGAKPLHYSKIKRMNYGDTDSSILSGVSNDDGNVIGTMIHGILDENPVIVDNILDYIGANYIELDDIFKVNEELKKFIKSELAIDTGINTKNINRCNEFRKIIISSINNKITNFKETNSKDINFYNLDSFNKEIPPTLMIGSTGSDSGKTFIVSGIAGALTKKGLNVAVLKVGPDVRDIEPSLYLTKNKMEDYSSIKIGHIGWMDIEETLKRLKNSNYDFVIIEGVMSVFTGILNEKTPYSGAEIAISSNIPILMVSGVNKGGIESAAVDLVSHTNKLKELGINVNGILLNKVYDENIFNNVSKFIATETGLSKEDILYLPKIKMDVRSTTPEVEIKLEEFSKYALKTVESYLDLEKIVKMADIPGFNGYLSFDDIKKFF</sequence>
<feature type="domain" description="CobQ/CobB/MinD/ParA nucleotide binding" evidence="7">
    <location>
        <begin position="316"/>
        <end position="502"/>
    </location>
</feature>
<keyword evidence="3" id="KW-0547">Nucleotide-binding</keyword>
<dbReference type="GO" id="GO:0042242">
    <property type="term" value="F:cobyrinic acid a,c-diamide synthase activity"/>
    <property type="evidence" value="ECO:0007669"/>
    <property type="project" value="InterPro"/>
</dbReference>
<dbReference type="Proteomes" id="UP000658733">
    <property type="component" value="Unassembled WGS sequence"/>
</dbReference>
<keyword evidence="2" id="KW-0436">Ligase</keyword>
<dbReference type="InterPro" id="IPR027417">
    <property type="entry name" value="P-loop_NTPase"/>
</dbReference>
<dbReference type="PANTHER" id="PTHR43873">
    <property type="entry name" value="COBYRINATE A,C-DIAMIDE SYNTHASE"/>
    <property type="match status" value="1"/>
</dbReference>
<dbReference type="InterPro" id="IPR002586">
    <property type="entry name" value="CobQ/CobB/MinD/ParA_Nub-bd_dom"/>
</dbReference>
<dbReference type="PANTHER" id="PTHR43873:SF2">
    <property type="entry name" value="COBYRIC ACID SYNTHASE"/>
    <property type="match status" value="1"/>
</dbReference>
<dbReference type="PROSITE" id="PS51273">
    <property type="entry name" value="GATASE_TYPE_1"/>
    <property type="match status" value="1"/>
</dbReference>
<protein>
    <submittedName>
        <fullName evidence="9">Phosphoribosylformylglycinamidine synthase subunit PurQ</fullName>
    </submittedName>
</protein>
<reference evidence="9" key="1">
    <citation type="submission" date="2020-10" db="EMBL/GenBank/DDBJ databases">
        <title>Dehalococcoides mccartyi of a TCE/Cr reducing biochatode.</title>
        <authorList>
            <person name="Matturro B."/>
        </authorList>
    </citation>
    <scope>NUCLEOTIDE SEQUENCE</scope>
    <source>
        <strain evidence="9">Bin4</strain>
    </source>
</reference>
<dbReference type="SUPFAM" id="SSF52540">
    <property type="entry name" value="P-loop containing nucleoside triphosphate hydrolases"/>
    <property type="match status" value="1"/>
</dbReference>
<proteinExistence type="predicted"/>
<evidence type="ECO:0000256" key="6">
    <source>
        <dbReference type="ARBA" id="ARBA00022962"/>
    </source>
</evidence>
<gene>
    <name evidence="9" type="ORF">ISP01_03050</name>
</gene>
<organism evidence="9 10">
    <name type="scientific">Methanobrevibacter arboriphilus</name>
    <dbReference type="NCBI Taxonomy" id="39441"/>
    <lineage>
        <taxon>Archaea</taxon>
        <taxon>Methanobacteriati</taxon>
        <taxon>Methanobacteriota</taxon>
        <taxon>Methanomada group</taxon>
        <taxon>Methanobacteria</taxon>
        <taxon>Methanobacteriales</taxon>
        <taxon>Methanobacteriaceae</taxon>
        <taxon>Methanobrevibacter</taxon>
    </lineage>
</organism>
<dbReference type="Pfam" id="PF07685">
    <property type="entry name" value="GATase_3"/>
    <property type="match status" value="1"/>
</dbReference>
<evidence type="ECO:0000259" key="8">
    <source>
        <dbReference type="Pfam" id="PF07685"/>
    </source>
</evidence>
<dbReference type="GO" id="GO:0005524">
    <property type="term" value="F:ATP binding"/>
    <property type="evidence" value="ECO:0007669"/>
    <property type="project" value="UniProtKB-KW"/>
</dbReference>
<evidence type="ECO:0000256" key="1">
    <source>
        <dbReference type="ARBA" id="ARBA00001946"/>
    </source>
</evidence>
<evidence type="ECO:0000256" key="3">
    <source>
        <dbReference type="ARBA" id="ARBA00022741"/>
    </source>
</evidence>
<dbReference type="SUPFAM" id="SSF52317">
    <property type="entry name" value="Class I glutamine amidotransferase-like"/>
    <property type="match status" value="1"/>
</dbReference>
<evidence type="ECO:0000259" key="7">
    <source>
        <dbReference type="Pfam" id="PF01656"/>
    </source>
</evidence>
<dbReference type="Pfam" id="PF01656">
    <property type="entry name" value="CbiA"/>
    <property type="match status" value="1"/>
</dbReference>
<keyword evidence="5" id="KW-0460">Magnesium</keyword>
<dbReference type="EMBL" id="JADIIN010000022">
    <property type="protein sequence ID" value="MBF4468361.1"/>
    <property type="molecule type" value="Genomic_DNA"/>
</dbReference>
<comment type="cofactor">
    <cofactor evidence="1">
        <name>Mg(2+)</name>
        <dbReference type="ChEBI" id="CHEBI:18420"/>
    </cofactor>
</comment>
<keyword evidence="4" id="KW-0067">ATP-binding</keyword>
<dbReference type="AlphaFoldDB" id="A0A843AF10"/>
<evidence type="ECO:0000313" key="10">
    <source>
        <dbReference type="Proteomes" id="UP000658733"/>
    </source>
</evidence>
<name>A0A843AF10_METAZ</name>